<dbReference type="PANTHER" id="PTHR16275">
    <property type="entry name" value="COILED-COIL DOMAIN-CONTAINING PROTEIN 40"/>
    <property type="match status" value="1"/>
</dbReference>
<sequence>MVRQKFEKHLSRGQYTSKVILKIMNAKQPVFLNLQRKNAKFDAIVKETSNAVVLSNIQKEQIQIKIRKLQKLLDKQLLEKYKIKGEIAEKMRDGMMEDTVLEKMVKQLHHVQTSTRISEQQIIYKESQIAHLFARLGRQQIVNDSLQRLLSKLQRQVANKSESIARAKCELARLESSLHNTNAQMVQLQKKLDRLLEQSGVWLADQANLIRKLKDRDNEWIKINEIKKELRLMNIKKIRVQGEIKREGEEIAETIRCMRVMDRDVTKLNCMIANKRLTYSESHDSQKFLLNYFEASIKEEKSRYFDLQLMFNRLLDEKQAMVEELLEIEKQILLWERKVHVAREMKATFATLTWVDEINTMKNEIWKMEQRRSVLKREIEKMHRCLEKLAVSITIQTLHMTCWKLVTFEPGHCGNRGRHLNHYTIAPHLPDFFYFVKEQLILLIKL</sequence>
<dbReference type="InParanoid" id="T1F588"/>
<evidence type="ECO:0000313" key="2">
    <source>
        <dbReference type="EMBL" id="ESO04715.1"/>
    </source>
</evidence>
<reference evidence="4" key="1">
    <citation type="submission" date="2012-12" db="EMBL/GenBank/DDBJ databases">
        <authorList>
            <person name="Hellsten U."/>
            <person name="Grimwood J."/>
            <person name="Chapman J.A."/>
            <person name="Shapiro H."/>
            <person name="Aerts A."/>
            <person name="Otillar R.P."/>
            <person name="Terry A.Y."/>
            <person name="Boore J.L."/>
            <person name="Simakov O."/>
            <person name="Marletaz F."/>
            <person name="Cho S.-J."/>
            <person name="Edsinger-Gonzales E."/>
            <person name="Havlak P."/>
            <person name="Kuo D.-H."/>
            <person name="Larsson T."/>
            <person name="Lv J."/>
            <person name="Arendt D."/>
            <person name="Savage R."/>
            <person name="Osoegawa K."/>
            <person name="de Jong P."/>
            <person name="Lindberg D.R."/>
            <person name="Seaver E.C."/>
            <person name="Weisblat D.A."/>
            <person name="Putnam N.H."/>
            <person name="Grigoriev I.V."/>
            <person name="Rokhsar D.S."/>
        </authorList>
    </citation>
    <scope>NUCLEOTIDE SEQUENCE</scope>
</reference>
<protein>
    <submittedName>
        <fullName evidence="2 3">Uncharacterized protein</fullName>
    </submittedName>
</protein>
<evidence type="ECO:0000313" key="4">
    <source>
        <dbReference type="Proteomes" id="UP000015101"/>
    </source>
</evidence>
<dbReference type="Proteomes" id="UP000015101">
    <property type="component" value="Unassembled WGS sequence"/>
</dbReference>
<dbReference type="PANTHER" id="PTHR16275:SF8">
    <property type="entry name" value="COILED-COIL DOMAIN-CONTAINING PROTEIN 40"/>
    <property type="match status" value="1"/>
</dbReference>
<accession>T1F588</accession>
<feature type="coiled-coil region" evidence="1">
    <location>
        <begin position="143"/>
        <end position="198"/>
    </location>
</feature>
<organism evidence="3 4">
    <name type="scientific">Helobdella robusta</name>
    <name type="common">Californian leech</name>
    <dbReference type="NCBI Taxonomy" id="6412"/>
    <lineage>
        <taxon>Eukaryota</taxon>
        <taxon>Metazoa</taxon>
        <taxon>Spiralia</taxon>
        <taxon>Lophotrochozoa</taxon>
        <taxon>Annelida</taxon>
        <taxon>Clitellata</taxon>
        <taxon>Hirudinea</taxon>
        <taxon>Rhynchobdellida</taxon>
        <taxon>Glossiphoniidae</taxon>
        <taxon>Helobdella</taxon>
    </lineage>
</organism>
<reference evidence="2 4" key="2">
    <citation type="journal article" date="2013" name="Nature">
        <title>Insights into bilaterian evolution from three spiralian genomes.</title>
        <authorList>
            <person name="Simakov O."/>
            <person name="Marletaz F."/>
            <person name="Cho S.J."/>
            <person name="Edsinger-Gonzales E."/>
            <person name="Havlak P."/>
            <person name="Hellsten U."/>
            <person name="Kuo D.H."/>
            <person name="Larsson T."/>
            <person name="Lv J."/>
            <person name="Arendt D."/>
            <person name="Savage R."/>
            <person name="Osoegawa K."/>
            <person name="de Jong P."/>
            <person name="Grimwood J."/>
            <person name="Chapman J.A."/>
            <person name="Shapiro H."/>
            <person name="Aerts A."/>
            <person name="Otillar R.P."/>
            <person name="Terry A.Y."/>
            <person name="Boore J.L."/>
            <person name="Grigoriev I.V."/>
            <person name="Lindberg D.R."/>
            <person name="Seaver E.C."/>
            <person name="Weisblat D.A."/>
            <person name="Putnam N.H."/>
            <person name="Rokhsar D.S."/>
        </authorList>
    </citation>
    <scope>NUCLEOTIDE SEQUENCE</scope>
</reference>
<dbReference type="CTD" id="20203987"/>
<keyword evidence="1" id="KW-0175">Coiled coil</keyword>
<dbReference type="EnsemblMetazoa" id="HelroT172390">
    <property type="protein sequence ID" value="HelroP172390"/>
    <property type="gene ID" value="HelroG172390"/>
</dbReference>
<dbReference type="GeneID" id="20203987"/>
<name>T1F588_HELRO</name>
<evidence type="ECO:0000256" key="1">
    <source>
        <dbReference type="SAM" id="Coils"/>
    </source>
</evidence>
<dbReference type="AlphaFoldDB" id="T1F588"/>
<dbReference type="EMBL" id="AMQM01004193">
    <property type="status" value="NOT_ANNOTATED_CDS"/>
    <property type="molecule type" value="Genomic_DNA"/>
</dbReference>
<gene>
    <name evidence="3" type="primary">20203987</name>
    <name evidence="2" type="ORF">HELRODRAFT_172390</name>
</gene>
<dbReference type="GO" id="GO:0035082">
    <property type="term" value="P:axoneme assembly"/>
    <property type="evidence" value="ECO:0007669"/>
    <property type="project" value="InterPro"/>
</dbReference>
<reference evidence="3" key="3">
    <citation type="submission" date="2015-06" db="UniProtKB">
        <authorList>
            <consortium name="EnsemblMetazoa"/>
        </authorList>
    </citation>
    <scope>IDENTIFICATION</scope>
</reference>
<dbReference type="RefSeq" id="XP_009017294.1">
    <property type="nucleotide sequence ID" value="XM_009019046.1"/>
</dbReference>
<dbReference type="STRING" id="6412.T1F588"/>
<dbReference type="KEGG" id="hro:HELRODRAFT_172390"/>
<proteinExistence type="predicted"/>
<dbReference type="HOGENOM" id="CLU_614338_0_0_1"/>
<evidence type="ECO:0000313" key="3">
    <source>
        <dbReference type="EnsemblMetazoa" id="HelroP172390"/>
    </source>
</evidence>
<dbReference type="InterPro" id="IPR037386">
    <property type="entry name" value="CCDC40"/>
</dbReference>
<keyword evidence="4" id="KW-1185">Reference proteome</keyword>
<dbReference type="EMBL" id="KB096457">
    <property type="protein sequence ID" value="ESO04715.1"/>
    <property type="molecule type" value="Genomic_DNA"/>
</dbReference>